<evidence type="ECO:0008006" key="4">
    <source>
        <dbReference type="Google" id="ProtNLM"/>
    </source>
</evidence>
<dbReference type="EMBL" id="MNAD01001653">
    <property type="protein sequence ID" value="OJT02664.1"/>
    <property type="molecule type" value="Genomic_DNA"/>
</dbReference>
<feature type="compositionally biased region" description="Basic and acidic residues" evidence="1">
    <location>
        <begin position="255"/>
        <end position="268"/>
    </location>
</feature>
<sequence>AEGIAVSMDLTVLAQPLFDFYTAQAGCGSSSESVASRLACLRKASMSALARAQDAAMYNFTGAYSGFRPVLDGKLLTEALTLSIPVVVGATSNETPSGGTNITAALKSYFSGLTDEDLAEEIIGLAAARKNKAYTYRYNQPVPTSGSTTVFHTSENWMMFRGTSTGGDPNAHKLARVPVWPTYTPARRLRIALQEGASTDVSGSTIETEMQLEKIPDGMGHATLGLVKHKLTGRSKLVWCLKRGQRGTRRAQSRLRHETGTREPKMDLERGREDGMESFSPMRHVRAQDRALYHVLQLRCRRRL</sequence>
<dbReference type="SUPFAM" id="SSF53474">
    <property type="entry name" value="alpha/beta-Hydrolases"/>
    <property type="match status" value="1"/>
</dbReference>
<dbReference type="STRING" id="154538.A0A1M2V4Z1"/>
<gene>
    <name evidence="2" type="ORF">TRAPUB_6786</name>
</gene>
<name>A0A1M2V4Z1_TRAPU</name>
<dbReference type="Proteomes" id="UP000184267">
    <property type="component" value="Unassembled WGS sequence"/>
</dbReference>
<evidence type="ECO:0000256" key="1">
    <source>
        <dbReference type="SAM" id="MobiDB-lite"/>
    </source>
</evidence>
<protein>
    <recommendedName>
        <fullName evidence="4">Carboxylesterase type B domain-containing protein</fullName>
    </recommendedName>
</protein>
<evidence type="ECO:0000313" key="3">
    <source>
        <dbReference type="Proteomes" id="UP000184267"/>
    </source>
</evidence>
<proteinExistence type="predicted"/>
<dbReference type="InterPro" id="IPR029058">
    <property type="entry name" value="AB_hydrolase_fold"/>
</dbReference>
<dbReference type="AlphaFoldDB" id="A0A1M2V4Z1"/>
<dbReference type="OMA" id="FHTSENW"/>
<feature type="region of interest" description="Disordered" evidence="1">
    <location>
        <begin position="248"/>
        <end position="268"/>
    </location>
</feature>
<accession>A0A1M2V4Z1</accession>
<comment type="caution">
    <text evidence="2">The sequence shown here is derived from an EMBL/GenBank/DDBJ whole genome shotgun (WGS) entry which is preliminary data.</text>
</comment>
<evidence type="ECO:0000313" key="2">
    <source>
        <dbReference type="EMBL" id="OJT02664.1"/>
    </source>
</evidence>
<dbReference type="OrthoDB" id="408631at2759"/>
<feature type="non-terminal residue" evidence="2">
    <location>
        <position position="1"/>
    </location>
</feature>
<dbReference type="Gene3D" id="3.40.50.1820">
    <property type="entry name" value="alpha/beta hydrolase"/>
    <property type="match status" value="1"/>
</dbReference>
<organism evidence="2 3">
    <name type="scientific">Trametes pubescens</name>
    <name type="common">White-rot fungus</name>
    <dbReference type="NCBI Taxonomy" id="154538"/>
    <lineage>
        <taxon>Eukaryota</taxon>
        <taxon>Fungi</taxon>
        <taxon>Dikarya</taxon>
        <taxon>Basidiomycota</taxon>
        <taxon>Agaricomycotina</taxon>
        <taxon>Agaricomycetes</taxon>
        <taxon>Polyporales</taxon>
        <taxon>Polyporaceae</taxon>
        <taxon>Trametes</taxon>
    </lineage>
</organism>
<keyword evidence="3" id="KW-1185">Reference proteome</keyword>
<reference evidence="2 3" key="1">
    <citation type="submission" date="2016-10" db="EMBL/GenBank/DDBJ databases">
        <title>Genome sequence of the basidiomycete white-rot fungus Trametes pubescens.</title>
        <authorList>
            <person name="Makela M.R."/>
            <person name="Granchi Z."/>
            <person name="Peng M."/>
            <person name="De Vries R.P."/>
            <person name="Grigoriev I."/>
            <person name="Riley R."/>
            <person name="Hilden K."/>
        </authorList>
    </citation>
    <scope>NUCLEOTIDE SEQUENCE [LARGE SCALE GENOMIC DNA]</scope>
    <source>
        <strain evidence="2 3">FBCC735</strain>
    </source>
</reference>